<protein>
    <submittedName>
        <fullName evidence="1">Uncharacterized protein</fullName>
    </submittedName>
</protein>
<evidence type="ECO:0000313" key="2">
    <source>
        <dbReference type="Proteomes" id="UP000019678"/>
    </source>
</evidence>
<evidence type="ECO:0000313" key="1">
    <source>
        <dbReference type="EMBL" id="EYF00253.1"/>
    </source>
</evidence>
<gene>
    <name evidence="1" type="ORF">CAP_1038</name>
</gene>
<keyword evidence="2" id="KW-1185">Reference proteome</keyword>
<proteinExistence type="predicted"/>
<accession>A0A017STC9</accession>
<sequence>MKHMKKILKLQTLSACNDASAGGESHSLLSVLLCRDIPGAGASER</sequence>
<dbReference type="Proteomes" id="UP000019678">
    <property type="component" value="Unassembled WGS sequence"/>
</dbReference>
<comment type="caution">
    <text evidence="1">The sequence shown here is derived from an EMBL/GenBank/DDBJ whole genome shotgun (WGS) entry which is preliminary data.</text>
</comment>
<dbReference type="AlphaFoldDB" id="A0A017STC9"/>
<dbReference type="RefSeq" id="WP_156041642.1">
    <property type="nucleotide sequence ID" value="NZ_ASRX01000120.1"/>
</dbReference>
<reference evidence="1 2" key="1">
    <citation type="submission" date="2013-05" db="EMBL/GenBank/DDBJ databases">
        <title>Genome assembly of Chondromyces apiculatus DSM 436.</title>
        <authorList>
            <person name="Sharma G."/>
            <person name="Khatri I."/>
            <person name="Kaur C."/>
            <person name="Mayilraj S."/>
            <person name="Subramanian S."/>
        </authorList>
    </citation>
    <scope>NUCLEOTIDE SEQUENCE [LARGE SCALE GENOMIC DNA]</scope>
    <source>
        <strain evidence="1 2">DSM 436</strain>
    </source>
</reference>
<name>A0A017STC9_9BACT</name>
<dbReference type="EMBL" id="ASRX01000120">
    <property type="protein sequence ID" value="EYF00253.1"/>
    <property type="molecule type" value="Genomic_DNA"/>
</dbReference>
<organism evidence="1 2">
    <name type="scientific">Chondromyces apiculatus DSM 436</name>
    <dbReference type="NCBI Taxonomy" id="1192034"/>
    <lineage>
        <taxon>Bacteria</taxon>
        <taxon>Pseudomonadati</taxon>
        <taxon>Myxococcota</taxon>
        <taxon>Polyangia</taxon>
        <taxon>Polyangiales</taxon>
        <taxon>Polyangiaceae</taxon>
        <taxon>Chondromyces</taxon>
    </lineage>
</organism>